<dbReference type="GO" id="GO:0005048">
    <property type="term" value="F:signal sequence binding"/>
    <property type="evidence" value="ECO:0007669"/>
    <property type="project" value="UniProtKB-UniRule"/>
</dbReference>
<comment type="subunit">
    <text evidence="4">Interacts with the cytoplasmic NapA precursor.</text>
</comment>
<evidence type="ECO:0000256" key="5">
    <source>
        <dbReference type="SAM" id="MobiDB-lite"/>
    </source>
</evidence>
<evidence type="ECO:0000256" key="3">
    <source>
        <dbReference type="ARBA" id="ARBA00023186"/>
    </source>
</evidence>
<dbReference type="GO" id="GO:0005737">
    <property type="term" value="C:cytoplasm"/>
    <property type="evidence" value="ECO:0007669"/>
    <property type="project" value="UniProtKB-SubCell"/>
</dbReference>
<dbReference type="PANTHER" id="PTHR38603">
    <property type="entry name" value="CHAPERONE NAPD"/>
    <property type="match status" value="1"/>
</dbReference>
<dbReference type="InterPro" id="IPR005623">
    <property type="entry name" value="Chaperone_NapD_NO3_reduct"/>
</dbReference>
<dbReference type="Pfam" id="PF03927">
    <property type="entry name" value="NapD"/>
    <property type="match status" value="1"/>
</dbReference>
<evidence type="ECO:0000313" key="6">
    <source>
        <dbReference type="EMBL" id="REL30589.1"/>
    </source>
</evidence>
<organism evidence="6 7">
    <name type="scientific">Thalassotalea euphylliae</name>
    <dbReference type="NCBI Taxonomy" id="1655234"/>
    <lineage>
        <taxon>Bacteria</taxon>
        <taxon>Pseudomonadati</taxon>
        <taxon>Pseudomonadota</taxon>
        <taxon>Gammaproteobacteria</taxon>
        <taxon>Alteromonadales</taxon>
        <taxon>Colwelliaceae</taxon>
        <taxon>Thalassotalea</taxon>
    </lineage>
</organism>
<accession>A0A3E0U1K2</accession>
<dbReference type="GO" id="GO:0051224">
    <property type="term" value="P:negative regulation of protein transport"/>
    <property type="evidence" value="ECO:0007669"/>
    <property type="project" value="UniProtKB-UniRule"/>
</dbReference>
<keyword evidence="3 4" id="KW-0143">Chaperone</keyword>
<dbReference type="PANTHER" id="PTHR38603:SF1">
    <property type="entry name" value="CHAPERONE NAPD"/>
    <property type="match status" value="1"/>
</dbReference>
<sequence>MSQSNANHQQANNQQANDQQTAQASEYHIASFVAQAPPQLVEALSHFVNSYQGCEVHGHSEQGKIVFTVEASSQKAIAKIVDQIRLTDEFLSISPVYHQFLTEPQAPVTTEVN</sequence>
<evidence type="ECO:0000256" key="4">
    <source>
        <dbReference type="HAMAP-Rule" id="MF_02200"/>
    </source>
</evidence>
<proteinExistence type="inferred from homology"/>
<comment type="function">
    <text evidence="4">Chaperone for NapA, the catalytic subunit of the periplasmic nitrate reductase. It binds directly and specifically to the twin-arginine signal peptide of NapA, preventing premature interaction with the Tat translocase and premature export.</text>
</comment>
<dbReference type="AlphaFoldDB" id="A0A3E0U1K2"/>
<reference evidence="7" key="1">
    <citation type="submission" date="2018-08" db="EMBL/GenBank/DDBJ databases">
        <title>Thalassotalea euphylliae genome.</title>
        <authorList>
            <person name="Summers S."/>
            <person name="Rice S.A."/>
            <person name="Freckelton M.L."/>
            <person name="Nedved B.T."/>
            <person name="Hadfield M.G."/>
        </authorList>
    </citation>
    <scope>NUCLEOTIDE SEQUENCE [LARGE SCALE GENOMIC DNA]</scope>
    <source>
        <strain evidence="7">H3</strain>
    </source>
</reference>
<feature type="region of interest" description="Disordered" evidence="5">
    <location>
        <begin position="1"/>
        <end position="23"/>
    </location>
</feature>
<dbReference type="Proteomes" id="UP000256899">
    <property type="component" value="Unassembled WGS sequence"/>
</dbReference>
<keyword evidence="2 4" id="KW-0963">Cytoplasm</keyword>
<comment type="subcellular location">
    <subcellularLocation>
        <location evidence="1 4">Cytoplasm</location>
    </subcellularLocation>
</comment>
<name>A0A3E0U1K2_9GAMM</name>
<evidence type="ECO:0000313" key="7">
    <source>
        <dbReference type="Proteomes" id="UP000256899"/>
    </source>
</evidence>
<dbReference type="EMBL" id="QUOT01000001">
    <property type="protein sequence ID" value="REL30589.1"/>
    <property type="molecule type" value="Genomic_DNA"/>
</dbReference>
<evidence type="ECO:0000256" key="2">
    <source>
        <dbReference type="ARBA" id="ARBA00022490"/>
    </source>
</evidence>
<evidence type="ECO:0000256" key="1">
    <source>
        <dbReference type="ARBA" id="ARBA00004496"/>
    </source>
</evidence>
<comment type="caution">
    <text evidence="6">The sequence shown here is derived from an EMBL/GenBank/DDBJ whole genome shotgun (WGS) entry which is preliminary data.</text>
</comment>
<dbReference type="Gene3D" id="3.30.70.920">
    <property type="match status" value="1"/>
</dbReference>
<comment type="similarity">
    <text evidence="4">Belongs to the NapD family.</text>
</comment>
<dbReference type="RefSeq" id="WP_116014943.1">
    <property type="nucleotide sequence ID" value="NZ_QUOT01000001.1"/>
</dbReference>
<gene>
    <name evidence="4" type="primary">napD</name>
    <name evidence="6" type="ORF">DXX94_07625</name>
</gene>
<dbReference type="HAMAP" id="MF_02200">
    <property type="entry name" value="NapD"/>
    <property type="match status" value="1"/>
</dbReference>
<protein>
    <recommendedName>
        <fullName evidence="4">Chaperone NapD</fullName>
    </recommendedName>
    <alternativeName>
        <fullName evidence="4">NapA signal peptide-binding chaperone NapD</fullName>
    </alternativeName>
</protein>
<keyword evidence="7" id="KW-1185">Reference proteome</keyword>